<dbReference type="AlphaFoldDB" id="D0L0Z5"/>
<feature type="transmembrane region" description="Helical" evidence="1">
    <location>
        <begin position="72"/>
        <end position="96"/>
    </location>
</feature>
<dbReference type="InterPro" id="IPR037185">
    <property type="entry name" value="EmrE-like"/>
</dbReference>
<accession>D0L0Z5</accession>
<dbReference type="EMBL" id="CP001801">
    <property type="protein sequence ID" value="ACX96368.1"/>
    <property type="molecule type" value="Genomic_DNA"/>
</dbReference>
<feature type="transmembrane region" description="Helical" evidence="1">
    <location>
        <begin position="128"/>
        <end position="149"/>
    </location>
</feature>
<keyword evidence="1" id="KW-0472">Membrane</keyword>
<reference evidence="3 4" key="1">
    <citation type="submission" date="2009-10" db="EMBL/GenBank/DDBJ databases">
        <title>Complete sequence of Halothiobacillus neapolitanus c2.</title>
        <authorList>
            <consortium name="US DOE Joint Genome Institute"/>
            <person name="Lucas S."/>
            <person name="Copeland A."/>
            <person name="Lapidus A."/>
            <person name="Glavina del Rio T."/>
            <person name="Tice H."/>
            <person name="Bruce D."/>
            <person name="Goodwin L."/>
            <person name="Pitluck S."/>
            <person name="Davenport K."/>
            <person name="Brettin T."/>
            <person name="Detter J.C."/>
            <person name="Han C."/>
            <person name="Tapia R."/>
            <person name="Larimer F."/>
            <person name="Land M."/>
            <person name="Hauser L."/>
            <person name="Kyrpides N."/>
            <person name="Mikhailova N."/>
            <person name="Kerfeld C."/>
            <person name="Cannon G."/>
            <person name="Heinhort S."/>
        </authorList>
    </citation>
    <scope>NUCLEOTIDE SEQUENCE [LARGE SCALE GENOMIC DNA]</scope>
    <source>
        <strain evidence="4">ATCC 23641 / c2</strain>
    </source>
</reference>
<proteinExistence type="predicted"/>
<sequence length="311" mass="33099">MSLKFNPPPVLVLMMGSTLWGTTWIWLKAIDGMGIGPLLLAALAYGIQFLMLLPWVLPHVRTRWQAGSAPMAWYGLLALALLSGISGIGFTMAMMFGDVVRAMLLFFLIPAWGVIMGRIFLHEPLTPIRIVAVILALGGAVAILGPDIHWDAHSGQGSGHWLALFSFSLPDWAALIAGLTLAGANVLFRHMQGEPMLVKLSIMQIGAVLFALGALVFFPEPVAAVTMGGVVHSLLYGATLLLGAMLATQYAVERLPAGRSSILMTLELLVGSLTAIWIGHESPSLLVWLGGAMILSAALLEATSQQKSLAS</sequence>
<dbReference type="Pfam" id="PF00892">
    <property type="entry name" value="EamA"/>
    <property type="match status" value="1"/>
</dbReference>
<feature type="transmembrane region" description="Helical" evidence="1">
    <location>
        <begin position="161"/>
        <end position="188"/>
    </location>
</feature>
<dbReference type="HOGENOM" id="CLU_055252_1_0_6"/>
<dbReference type="InterPro" id="IPR000620">
    <property type="entry name" value="EamA_dom"/>
</dbReference>
<dbReference type="RefSeq" id="WP_012824402.1">
    <property type="nucleotide sequence ID" value="NC_013422.1"/>
</dbReference>
<evidence type="ECO:0000313" key="4">
    <source>
        <dbReference type="Proteomes" id="UP000009102"/>
    </source>
</evidence>
<evidence type="ECO:0000259" key="2">
    <source>
        <dbReference type="Pfam" id="PF00892"/>
    </source>
</evidence>
<protein>
    <recommendedName>
        <fullName evidence="2">EamA domain-containing protein</fullName>
    </recommendedName>
</protein>
<feature type="transmembrane region" description="Helical" evidence="1">
    <location>
        <begin position="230"/>
        <end position="248"/>
    </location>
</feature>
<dbReference type="STRING" id="555778.Hneap_1538"/>
<dbReference type="OrthoDB" id="5295396at2"/>
<keyword evidence="1" id="KW-1133">Transmembrane helix</keyword>
<dbReference type="KEGG" id="hna:Hneap_1538"/>
<feature type="transmembrane region" description="Helical" evidence="1">
    <location>
        <begin position="39"/>
        <end position="60"/>
    </location>
</feature>
<gene>
    <name evidence="3" type="ordered locus">Hneap_1538</name>
</gene>
<organism evidence="3 4">
    <name type="scientific">Halothiobacillus neapolitanus (strain ATCC 23641 / DSM 15147 / CIP 104769 / NCIMB 8539 / c2)</name>
    <name type="common">Thiobacillus neapolitanus</name>
    <dbReference type="NCBI Taxonomy" id="555778"/>
    <lineage>
        <taxon>Bacteria</taxon>
        <taxon>Pseudomonadati</taxon>
        <taxon>Pseudomonadota</taxon>
        <taxon>Gammaproteobacteria</taxon>
        <taxon>Chromatiales</taxon>
        <taxon>Halothiobacillaceae</taxon>
        <taxon>Halothiobacillus</taxon>
    </lineage>
</organism>
<dbReference type="SUPFAM" id="SSF103481">
    <property type="entry name" value="Multidrug resistance efflux transporter EmrE"/>
    <property type="match status" value="2"/>
</dbReference>
<feature type="transmembrane region" description="Helical" evidence="1">
    <location>
        <begin position="260"/>
        <end position="279"/>
    </location>
</feature>
<keyword evidence="4" id="KW-1185">Reference proteome</keyword>
<dbReference type="GO" id="GO:0016020">
    <property type="term" value="C:membrane"/>
    <property type="evidence" value="ECO:0007669"/>
    <property type="project" value="InterPro"/>
</dbReference>
<feature type="transmembrane region" description="Helical" evidence="1">
    <location>
        <begin position="102"/>
        <end position="121"/>
    </location>
</feature>
<feature type="transmembrane region" description="Helical" evidence="1">
    <location>
        <begin position="200"/>
        <end position="218"/>
    </location>
</feature>
<feature type="transmembrane region" description="Helical" evidence="1">
    <location>
        <begin position="285"/>
        <end position="303"/>
    </location>
</feature>
<feature type="domain" description="EamA" evidence="2">
    <location>
        <begin position="10"/>
        <end position="144"/>
    </location>
</feature>
<evidence type="ECO:0000256" key="1">
    <source>
        <dbReference type="SAM" id="Phobius"/>
    </source>
</evidence>
<dbReference type="Proteomes" id="UP000009102">
    <property type="component" value="Chromosome"/>
</dbReference>
<keyword evidence="1" id="KW-0812">Transmembrane</keyword>
<dbReference type="PANTHER" id="PTHR22911">
    <property type="entry name" value="ACYL-MALONYL CONDENSING ENZYME-RELATED"/>
    <property type="match status" value="1"/>
</dbReference>
<name>D0L0Z5_HALNC</name>
<evidence type="ECO:0000313" key="3">
    <source>
        <dbReference type="EMBL" id="ACX96368.1"/>
    </source>
</evidence>
<feature type="transmembrane region" description="Helical" evidence="1">
    <location>
        <begin position="9"/>
        <end position="27"/>
    </location>
</feature>
<dbReference type="eggNOG" id="COG0697">
    <property type="taxonomic scope" value="Bacteria"/>
</dbReference>